<evidence type="ECO:0000256" key="8">
    <source>
        <dbReference type="ARBA" id="ARBA00022989"/>
    </source>
</evidence>
<name>A0A0U4YH21_XANCI</name>
<keyword evidence="4" id="KW-1003">Cell membrane</keyword>
<evidence type="ECO:0000256" key="9">
    <source>
        <dbReference type="ARBA" id="ARBA00023136"/>
    </source>
</evidence>
<dbReference type="Pfam" id="PF08334">
    <property type="entry name" value="T2SSG"/>
    <property type="match status" value="1"/>
</dbReference>
<protein>
    <recommendedName>
        <fullName evidence="3">Type II secretion system core protein G</fullName>
    </recommendedName>
</protein>
<gene>
    <name evidence="12" type="primary">gspG</name>
    <name evidence="13" type="ORF">GUH15_20155</name>
    <name evidence="12" type="ORF">XAC3562_110130</name>
</gene>
<keyword evidence="6" id="KW-0997">Cell inner membrane</keyword>
<dbReference type="KEGG" id="xcf:J172_00810"/>
<comment type="subcellular location">
    <subcellularLocation>
        <location evidence="1">Cell inner membrane</location>
        <topology evidence="1">Single-pass membrane protein</topology>
    </subcellularLocation>
</comment>
<feature type="domain" description="Type II secretion system protein GspG C-terminal" evidence="11">
    <location>
        <begin position="44"/>
        <end position="153"/>
    </location>
</feature>
<keyword evidence="14" id="KW-1185">Reference proteome</keyword>
<dbReference type="Gene3D" id="3.30.700.10">
    <property type="entry name" value="Glycoprotein, Type 4 Pilin"/>
    <property type="match status" value="1"/>
</dbReference>
<dbReference type="Proteomes" id="UP000653002">
    <property type="component" value="Unassembled WGS sequence"/>
</dbReference>
<evidence type="ECO:0000256" key="6">
    <source>
        <dbReference type="ARBA" id="ARBA00022519"/>
    </source>
</evidence>
<dbReference type="RefSeq" id="WP_011050485.1">
    <property type="nucleotide sequence ID" value="NZ_CAVLHM010000051.1"/>
</dbReference>
<reference evidence="13" key="2">
    <citation type="submission" date="2020-01" db="EMBL/GenBank/DDBJ databases">
        <authorList>
            <person name="Richard D."/>
        </authorList>
    </citation>
    <scope>NUCLEOTIDE SEQUENCE</scope>
    <source>
        <strain evidence="13">JP541</strain>
    </source>
</reference>
<evidence type="ECO:0000256" key="10">
    <source>
        <dbReference type="SAM" id="Phobius"/>
    </source>
</evidence>
<dbReference type="InterPro" id="IPR013545">
    <property type="entry name" value="T2SS_protein-GspG_C"/>
</dbReference>
<comment type="similarity">
    <text evidence="2">Belongs to the GSP G family.</text>
</comment>
<evidence type="ECO:0000256" key="5">
    <source>
        <dbReference type="ARBA" id="ARBA00022481"/>
    </source>
</evidence>
<evidence type="ECO:0000256" key="4">
    <source>
        <dbReference type="ARBA" id="ARBA00022475"/>
    </source>
</evidence>
<dbReference type="GeneID" id="66909896"/>
<dbReference type="InterPro" id="IPR000983">
    <property type="entry name" value="Bac_GSPG_pilin"/>
</dbReference>
<dbReference type="PRINTS" id="PR00813">
    <property type="entry name" value="BCTERIALGSPG"/>
</dbReference>
<dbReference type="KEGG" id="xcu:J159_00816"/>
<dbReference type="InterPro" id="IPR010054">
    <property type="entry name" value="Type2_sec_GspG"/>
</dbReference>
<dbReference type="EMBL" id="CCXZ01000013">
    <property type="protein sequence ID" value="CEG14444.1"/>
    <property type="molecule type" value="Genomic_DNA"/>
</dbReference>
<accession>A0A0U4YH21</accession>
<evidence type="ECO:0000313" key="14">
    <source>
        <dbReference type="Proteomes" id="UP000052230"/>
    </source>
</evidence>
<proteinExistence type="inferred from homology"/>
<dbReference type="NCBIfam" id="TIGR01710">
    <property type="entry name" value="typeII_sec_gspG"/>
    <property type="match status" value="1"/>
</dbReference>
<evidence type="ECO:0000256" key="2">
    <source>
        <dbReference type="ARBA" id="ARBA00009984"/>
    </source>
</evidence>
<keyword evidence="5" id="KW-0488">Methylation</keyword>
<dbReference type="PANTHER" id="PTHR30093:SF44">
    <property type="entry name" value="TYPE II SECRETION SYSTEM CORE PROTEIN G"/>
    <property type="match status" value="1"/>
</dbReference>
<keyword evidence="8 10" id="KW-1133">Transmembrane helix</keyword>
<dbReference type="PATRIC" id="fig|434928.28.peg.791"/>
<evidence type="ECO:0000256" key="7">
    <source>
        <dbReference type="ARBA" id="ARBA00022692"/>
    </source>
</evidence>
<dbReference type="GO" id="GO:0005886">
    <property type="term" value="C:plasma membrane"/>
    <property type="evidence" value="ECO:0007669"/>
    <property type="project" value="UniProtKB-SubCell"/>
</dbReference>
<sequence length="154" mass="17127">MQSIHSRARLGSPTAQRRTRGFTLVELMVVIVIIGLLATVVMINVMPSQDRAMMEKARADVAVLEQALETYRLDNLSYPSTEQGLQALLDPPSGLTRPERYRHGGYIRRLPEDPWGHAYQYRRPGRNGGFDVYSLGADGAEGGDADNADIGNWR</sequence>
<dbReference type="KEGG" id="xcm:J164_00815"/>
<evidence type="ECO:0000256" key="1">
    <source>
        <dbReference type="ARBA" id="ARBA00004377"/>
    </source>
</evidence>
<dbReference type="Pfam" id="PF07963">
    <property type="entry name" value="N_methyl"/>
    <property type="match status" value="1"/>
</dbReference>
<dbReference type="AlphaFoldDB" id="A0A0U4YH21"/>
<dbReference type="OMA" id="PRIMDRP"/>
<dbReference type="KEGG" id="xcn:J169_00815"/>
<dbReference type="KEGG" id="xcw:J162_00815"/>
<keyword evidence="9 10" id="KW-0472">Membrane</keyword>
<reference evidence="12 14" key="1">
    <citation type="submission" date="2014-09" db="EMBL/GenBank/DDBJ databases">
        <authorList>
            <person name="Regsiter A."/>
        </authorList>
    </citation>
    <scope>NUCLEOTIDE SEQUENCE [LARGE SCALE GENOMIC DNA]</scope>
</reference>
<evidence type="ECO:0000256" key="3">
    <source>
        <dbReference type="ARBA" id="ARBA00020042"/>
    </source>
</evidence>
<dbReference type="NCBIfam" id="TIGR02532">
    <property type="entry name" value="IV_pilin_GFxxxE"/>
    <property type="match status" value="1"/>
</dbReference>
<dbReference type="KEGG" id="xcr:J163_00815"/>
<dbReference type="InterPro" id="IPR012902">
    <property type="entry name" value="N_methyl_site"/>
</dbReference>
<dbReference type="PANTHER" id="PTHR30093">
    <property type="entry name" value="GENERAL SECRETION PATHWAY PROTEIN G"/>
    <property type="match status" value="1"/>
</dbReference>
<comment type="caution">
    <text evidence="12">The sequence shown here is derived from an EMBL/GenBank/DDBJ whole genome shotgun (WGS) entry which is preliminary data.</text>
</comment>
<keyword evidence="7 10" id="KW-0812">Transmembrane</keyword>
<dbReference type="GO" id="GO:0015628">
    <property type="term" value="P:protein secretion by the type II secretion system"/>
    <property type="evidence" value="ECO:0007669"/>
    <property type="project" value="InterPro"/>
</dbReference>
<evidence type="ECO:0000259" key="11">
    <source>
        <dbReference type="Pfam" id="PF08334"/>
    </source>
</evidence>
<feature type="transmembrane region" description="Helical" evidence="10">
    <location>
        <begin position="21"/>
        <end position="46"/>
    </location>
</feature>
<dbReference type="PROSITE" id="PS00409">
    <property type="entry name" value="PROKAR_NTER_METHYL"/>
    <property type="match status" value="1"/>
</dbReference>
<organism evidence="12 14">
    <name type="scientific">Xanthomonas citri pv. citri</name>
    <dbReference type="NCBI Taxonomy" id="611301"/>
    <lineage>
        <taxon>Bacteria</taxon>
        <taxon>Pseudomonadati</taxon>
        <taxon>Pseudomonadota</taxon>
        <taxon>Gammaproteobacteria</taxon>
        <taxon>Lysobacterales</taxon>
        <taxon>Lysobacteraceae</taxon>
        <taxon>Xanthomonas</taxon>
    </lineage>
</organism>
<dbReference type="InterPro" id="IPR045584">
    <property type="entry name" value="Pilin-like"/>
</dbReference>
<dbReference type="GO" id="GO:0015627">
    <property type="term" value="C:type II protein secretion system complex"/>
    <property type="evidence" value="ECO:0007669"/>
    <property type="project" value="InterPro"/>
</dbReference>
<dbReference type="Proteomes" id="UP000052230">
    <property type="component" value="Unassembled WGS sequence"/>
</dbReference>
<dbReference type="SUPFAM" id="SSF54523">
    <property type="entry name" value="Pili subunits"/>
    <property type="match status" value="1"/>
</dbReference>
<evidence type="ECO:0000313" key="13">
    <source>
        <dbReference type="EMBL" id="MBD4338318.1"/>
    </source>
</evidence>
<dbReference type="EMBL" id="JAABFR010001479">
    <property type="protein sequence ID" value="MBD4338318.1"/>
    <property type="molecule type" value="Genomic_DNA"/>
</dbReference>
<evidence type="ECO:0000313" key="12">
    <source>
        <dbReference type="EMBL" id="CEG14444.1"/>
    </source>
</evidence>